<dbReference type="Proteomes" id="UP000039324">
    <property type="component" value="Unassembled WGS sequence"/>
</dbReference>
<reference evidence="4 6" key="2">
    <citation type="submission" date="2018-03" db="EMBL/GenBank/DDBJ databases">
        <authorList>
            <person name="Fogelqvist J."/>
        </authorList>
    </citation>
    <scope>NUCLEOTIDE SEQUENCE [LARGE SCALE GENOMIC DNA]</scope>
</reference>
<evidence type="ECO:0000259" key="2">
    <source>
        <dbReference type="Pfam" id="PF13193"/>
    </source>
</evidence>
<dbReference type="InterPro" id="IPR000873">
    <property type="entry name" value="AMP-dep_synth/lig_dom"/>
</dbReference>
<proteinExistence type="predicted"/>
<dbReference type="InterPro" id="IPR025110">
    <property type="entry name" value="AMP-bd_C"/>
</dbReference>
<sequence length="702" mass="75139">MVDAPAVTANELVGLGVPAGPASSDLAASCNAAFKSGATPESRWRHLTRDVLAPSVPFAVHNLLYHKCYDGTPLPWPAYFPDVSIINQSNAVSFCRVLGIDATPNDGVIDRLHRASIADREAFWQAAIRILSIEFATAPTSVFSGPVDSVKYLPSARMNIVESCFSAPAASPAIRFQRESESHVYEWSNADLLRAANRVASALHALGLVPGDTAAIFMQMTAESVAIYLGIIKAGMVAVSVADSFSSEEVRTRLEIAECKVVFTQDFVYRGGKRLPMYERVVATGWPAKTIVIPGQFNGPSADSSGAEVACPIRGEGDVSWSAFLSRGSDAFPAVIGNAEDPINILFSSGTTGTPKAIPWNHCTPIKAATDAYLYHDIKPGDCVAWPTNFGWMMAPWLCFGSLLNLATVALFYGSPTSPSFCEFIANARVTMLGLIPSITKQLRAAGYLDHIDWSGVRRYSSTGEASNPTDQLWIMSRRPGYAPVVEYCGGTEIGGAYICGSVVQRQAPSMFSTLACSVDAILIGDAPTEGEVALIGPSLGFSNVILNQDHYKTYFAGMPAGPNGNILRRHGDRIMRCGSFYKAMGRADDTMKLGGIKISSVELENVCAKCPGVGECAAIAVPPADGGPDLLVIFVVLSKDASSTVPTSSLKDAIQQEIKTHLNPLFKVHDVCIVDSLPRTATAKVMRRDLRSRYTVSSSKL</sequence>
<evidence type="ECO:0000313" key="6">
    <source>
        <dbReference type="Proteomes" id="UP000290189"/>
    </source>
</evidence>
<feature type="domain" description="AMP-dependent synthetase/ligase" evidence="1">
    <location>
        <begin position="184"/>
        <end position="506"/>
    </location>
</feature>
<dbReference type="Gene3D" id="3.40.50.12780">
    <property type="entry name" value="N-terminal domain of ligase-like"/>
    <property type="match status" value="1"/>
</dbReference>
<dbReference type="SUPFAM" id="SSF56801">
    <property type="entry name" value="Acetyl-CoA synthetase-like"/>
    <property type="match status" value="1"/>
</dbReference>
<geneLocation type="mitochondrion" evidence="4"/>
<evidence type="ECO:0000313" key="4">
    <source>
        <dbReference type="EMBL" id="SPQ95699.1"/>
    </source>
</evidence>
<evidence type="ECO:0000313" key="3">
    <source>
        <dbReference type="EMBL" id="CEP03467.1"/>
    </source>
</evidence>
<evidence type="ECO:0008006" key="7">
    <source>
        <dbReference type="Google" id="ProtNLM"/>
    </source>
</evidence>
<dbReference type="OMA" id="WMMGPWA"/>
<dbReference type="PROSITE" id="PS00455">
    <property type="entry name" value="AMP_BINDING"/>
    <property type="match status" value="1"/>
</dbReference>
<keyword evidence="5" id="KW-1185">Reference proteome</keyword>
<evidence type="ECO:0000313" key="5">
    <source>
        <dbReference type="Proteomes" id="UP000039324"/>
    </source>
</evidence>
<feature type="domain" description="AMP-binding enzyme C-terminal" evidence="2">
    <location>
        <begin position="603"/>
        <end position="685"/>
    </location>
</feature>
<reference evidence="3 5" key="1">
    <citation type="submission" date="2015-02" db="EMBL/GenBank/DDBJ databases">
        <authorList>
            <person name="Chooi Y.-H."/>
        </authorList>
    </citation>
    <scope>NUCLEOTIDE SEQUENCE [LARGE SCALE GENOMIC DNA]</scope>
    <source>
        <strain evidence="3">E3</strain>
    </source>
</reference>
<dbReference type="AlphaFoldDB" id="A0A0G4J7G5"/>
<dbReference type="Gene3D" id="3.30.300.30">
    <property type="match status" value="1"/>
</dbReference>
<dbReference type="Pfam" id="PF13193">
    <property type="entry name" value="AMP-binding_C"/>
    <property type="match status" value="1"/>
</dbReference>
<dbReference type="EMBL" id="CDSF01000144">
    <property type="protein sequence ID" value="CEP03467.1"/>
    <property type="molecule type" value="Genomic_DNA"/>
</dbReference>
<dbReference type="PANTHER" id="PTHR44378">
    <property type="entry name" value="ACYL-ACTIVATING ENZYME 17, PEROXISOMAL-RELATED"/>
    <property type="match status" value="1"/>
</dbReference>
<keyword evidence="4" id="KW-0496">Mitochondrion</keyword>
<dbReference type="Proteomes" id="UP000290189">
    <property type="component" value="Unassembled WGS sequence"/>
</dbReference>
<accession>A0A0G4J7G5</accession>
<dbReference type="PANTHER" id="PTHR44378:SF2">
    <property type="entry name" value="ACYL-ACTIVATING ENZYME 17, PEROXISOMAL-RELATED"/>
    <property type="match status" value="1"/>
</dbReference>
<dbReference type="InterPro" id="IPR042099">
    <property type="entry name" value="ANL_N_sf"/>
</dbReference>
<dbReference type="OrthoDB" id="10253115at2759"/>
<dbReference type="InterPro" id="IPR020845">
    <property type="entry name" value="AMP-binding_CS"/>
</dbReference>
<dbReference type="EMBL" id="OVEO01000004">
    <property type="protein sequence ID" value="SPQ95699.1"/>
    <property type="molecule type" value="Genomic_DNA"/>
</dbReference>
<dbReference type="Pfam" id="PF00501">
    <property type="entry name" value="AMP-binding"/>
    <property type="match status" value="1"/>
</dbReference>
<name>A0A0G4J7G5_PLABS</name>
<evidence type="ECO:0000259" key="1">
    <source>
        <dbReference type="Pfam" id="PF00501"/>
    </source>
</evidence>
<dbReference type="InterPro" id="IPR045851">
    <property type="entry name" value="AMP-bd_C_sf"/>
</dbReference>
<organism evidence="3 5">
    <name type="scientific">Plasmodiophora brassicae</name>
    <name type="common">Clubroot disease agent</name>
    <dbReference type="NCBI Taxonomy" id="37360"/>
    <lineage>
        <taxon>Eukaryota</taxon>
        <taxon>Sar</taxon>
        <taxon>Rhizaria</taxon>
        <taxon>Endomyxa</taxon>
        <taxon>Phytomyxea</taxon>
        <taxon>Plasmodiophorida</taxon>
        <taxon>Plasmodiophoridae</taxon>
        <taxon>Plasmodiophora</taxon>
    </lineage>
</organism>
<dbReference type="STRING" id="37360.A0A0G4J7G5"/>
<protein>
    <recommendedName>
        <fullName evidence="7">AMP-dependent synthetase/ligase domain-containing protein</fullName>
    </recommendedName>
</protein>
<gene>
    <name evidence="3" type="ORF">PBRA_003227</name>
    <name evidence="4" type="ORF">PLBR_LOCUS2914</name>
</gene>